<evidence type="ECO:0000313" key="1">
    <source>
        <dbReference type="EMBL" id="KAH3753104.1"/>
    </source>
</evidence>
<dbReference type="EMBL" id="JAIWYP010000010">
    <property type="protein sequence ID" value="KAH3753104.1"/>
    <property type="molecule type" value="Genomic_DNA"/>
</dbReference>
<dbReference type="AlphaFoldDB" id="A0A9D4DPL7"/>
<reference evidence="1" key="2">
    <citation type="submission" date="2020-11" db="EMBL/GenBank/DDBJ databases">
        <authorList>
            <person name="McCartney M.A."/>
            <person name="Auch B."/>
            <person name="Kono T."/>
            <person name="Mallez S."/>
            <person name="Becker A."/>
            <person name="Gohl D.M."/>
            <person name="Silverstein K.A.T."/>
            <person name="Koren S."/>
            <person name="Bechman K.B."/>
            <person name="Herman A."/>
            <person name="Abrahante J.E."/>
            <person name="Garbe J."/>
        </authorList>
    </citation>
    <scope>NUCLEOTIDE SEQUENCE</scope>
    <source>
        <strain evidence="1">Duluth1</strain>
        <tissue evidence="1">Whole animal</tissue>
    </source>
</reference>
<keyword evidence="2" id="KW-1185">Reference proteome</keyword>
<sequence length="155" mass="17902">MLIQTLFDYSTHKIKRSNLRSKTRGAFESTVQHKIPYKSFFATHRTTQTAKDATNSPYNIKRQGCCKLTVQYKTPRMLQTHRTTLNAKDAANSSYNIKRLRCSKLEEDGERNVEALPKLRWRHPNWVAKVQVEQRNSISAGNKCIHSNLFCSTSV</sequence>
<comment type="caution">
    <text evidence="1">The sequence shown here is derived from an EMBL/GenBank/DDBJ whole genome shotgun (WGS) entry which is preliminary data.</text>
</comment>
<proteinExistence type="predicted"/>
<name>A0A9D4DPL7_DREPO</name>
<accession>A0A9D4DPL7</accession>
<gene>
    <name evidence="1" type="ORF">DPMN_187734</name>
</gene>
<protein>
    <submittedName>
        <fullName evidence="1">Uncharacterized protein</fullName>
    </submittedName>
</protein>
<dbReference type="Proteomes" id="UP000828390">
    <property type="component" value="Unassembled WGS sequence"/>
</dbReference>
<organism evidence="1 2">
    <name type="scientific">Dreissena polymorpha</name>
    <name type="common">Zebra mussel</name>
    <name type="synonym">Mytilus polymorpha</name>
    <dbReference type="NCBI Taxonomy" id="45954"/>
    <lineage>
        <taxon>Eukaryota</taxon>
        <taxon>Metazoa</taxon>
        <taxon>Spiralia</taxon>
        <taxon>Lophotrochozoa</taxon>
        <taxon>Mollusca</taxon>
        <taxon>Bivalvia</taxon>
        <taxon>Autobranchia</taxon>
        <taxon>Heteroconchia</taxon>
        <taxon>Euheterodonta</taxon>
        <taxon>Imparidentia</taxon>
        <taxon>Neoheterodontei</taxon>
        <taxon>Myida</taxon>
        <taxon>Dreissenoidea</taxon>
        <taxon>Dreissenidae</taxon>
        <taxon>Dreissena</taxon>
    </lineage>
</organism>
<reference evidence="1" key="1">
    <citation type="journal article" date="2019" name="bioRxiv">
        <title>The Genome of the Zebra Mussel, Dreissena polymorpha: A Resource for Invasive Species Research.</title>
        <authorList>
            <person name="McCartney M.A."/>
            <person name="Auch B."/>
            <person name="Kono T."/>
            <person name="Mallez S."/>
            <person name="Zhang Y."/>
            <person name="Obille A."/>
            <person name="Becker A."/>
            <person name="Abrahante J.E."/>
            <person name="Garbe J."/>
            <person name="Badalamenti J.P."/>
            <person name="Herman A."/>
            <person name="Mangelson H."/>
            <person name="Liachko I."/>
            <person name="Sullivan S."/>
            <person name="Sone E.D."/>
            <person name="Koren S."/>
            <person name="Silverstein K.A.T."/>
            <person name="Beckman K.B."/>
            <person name="Gohl D.M."/>
        </authorList>
    </citation>
    <scope>NUCLEOTIDE SEQUENCE</scope>
    <source>
        <strain evidence="1">Duluth1</strain>
        <tissue evidence="1">Whole animal</tissue>
    </source>
</reference>
<evidence type="ECO:0000313" key="2">
    <source>
        <dbReference type="Proteomes" id="UP000828390"/>
    </source>
</evidence>